<dbReference type="GO" id="GO:0005737">
    <property type="term" value="C:cytoplasm"/>
    <property type="evidence" value="ECO:0007669"/>
    <property type="project" value="TreeGrafter"/>
</dbReference>
<dbReference type="Pfam" id="PF13242">
    <property type="entry name" value="Hydrolase_like"/>
    <property type="match status" value="1"/>
</dbReference>
<dbReference type="SUPFAM" id="SSF56784">
    <property type="entry name" value="HAD-like"/>
    <property type="match status" value="1"/>
</dbReference>
<dbReference type="PANTHER" id="PTHR19288">
    <property type="entry name" value="4-NITROPHENYLPHOSPHATASE-RELATED"/>
    <property type="match status" value="1"/>
</dbReference>
<dbReference type="InterPro" id="IPR006357">
    <property type="entry name" value="HAD-SF_hydro_IIA"/>
</dbReference>
<sequence length="262" mass="27420">MLELRNRQVAELTPEMVAGYDAVLCDLDGCLVAGGQPLSGALEFAHSVANRLWIVSNNSADTGETLSDRLAVIGFNIPAERICLAGEVAVNRIAREYPGATVQVFAEDPICDLAQSLGLRPVEHGPEVVLLARDPKFAIADLQRLLKALHQGADLIVANLDATHPDPDGLPVPETGALAAAVRLCKPDVVLRSFGKPEPALIDLALDRSGATAETSVFVGDNPATDGEAAARAGLAFIHVARPPAAALHKDPVSPRQGALSC</sequence>
<dbReference type="GO" id="GO:0016791">
    <property type="term" value="F:phosphatase activity"/>
    <property type="evidence" value="ECO:0007669"/>
    <property type="project" value="TreeGrafter"/>
</dbReference>
<dbReference type="Gene3D" id="3.40.50.1000">
    <property type="entry name" value="HAD superfamily/HAD-like"/>
    <property type="match status" value="2"/>
</dbReference>
<dbReference type="Proteomes" id="UP000598467">
    <property type="component" value="Unassembled WGS sequence"/>
</dbReference>
<organism evidence="1 2">
    <name type="scientific">Roseibium aggregatum</name>
    <dbReference type="NCBI Taxonomy" id="187304"/>
    <lineage>
        <taxon>Bacteria</taxon>
        <taxon>Pseudomonadati</taxon>
        <taxon>Pseudomonadota</taxon>
        <taxon>Alphaproteobacteria</taxon>
        <taxon>Hyphomicrobiales</taxon>
        <taxon>Stappiaceae</taxon>
        <taxon>Roseibium</taxon>
    </lineage>
</organism>
<gene>
    <name evidence="1" type="ORF">HK439_19870</name>
</gene>
<dbReference type="Pfam" id="PF13344">
    <property type="entry name" value="Hydrolase_6"/>
    <property type="match status" value="1"/>
</dbReference>
<dbReference type="InterPro" id="IPR023214">
    <property type="entry name" value="HAD_sf"/>
</dbReference>
<name>A0A926S7D3_9HYPH</name>
<evidence type="ECO:0000313" key="2">
    <source>
        <dbReference type="Proteomes" id="UP000598467"/>
    </source>
</evidence>
<accession>A0A926S7D3</accession>
<protein>
    <submittedName>
        <fullName evidence="1">HAD hydrolase-like protein</fullName>
    </submittedName>
</protein>
<dbReference type="InterPro" id="IPR036412">
    <property type="entry name" value="HAD-like_sf"/>
</dbReference>
<dbReference type="PANTHER" id="PTHR19288:SF46">
    <property type="entry name" value="HALOACID DEHALOGENASE-LIKE HYDROLASE DOMAIN-CONTAINING PROTEIN 2"/>
    <property type="match status" value="1"/>
</dbReference>
<dbReference type="EMBL" id="JABFCZ010000023">
    <property type="protein sequence ID" value="MBD1548526.1"/>
    <property type="molecule type" value="Genomic_DNA"/>
</dbReference>
<comment type="caution">
    <text evidence="1">The sequence shown here is derived from an EMBL/GenBank/DDBJ whole genome shotgun (WGS) entry which is preliminary data.</text>
</comment>
<evidence type="ECO:0000313" key="1">
    <source>
        <dbReference type="EMBL" id="MBD1548526.1"/>
    </source>
</evidence>
<dbReference type="RefSeq" id="WP_190293215.1">
    <property type="nucleotide sequence ID" value="NZ_JABFCZ010000023.1"/>
</dbReference>
<dbReference type="AlphaFoldDB" id="A0A926S7D3"/>
<keyword evidence="1" id="KW-0378">Hydrolase</keyword>
<proteinExistence type="predicted"/>
<reference evidence="1" key="1">
    <citation type="submission" date="2020-05" db="EMBL/GenBank/DDBJ databases">
        <title>Identification of trans-AT polyketide cluster in two marine bacteria, producers of a novel glutaramide-containing polyketide sesbanimide D and analogs.</title>
        <authorList>
            <person name="Kacar D."/>
            <person name="Rodriguez P."/>
            <person name="Canedo L."/>
            <person name="Gonzalez E."/>
            <person name="Galan B."/>
            <person name="De La Calle F."/>
            <person name="Garcia J.L."/>
        </authorList>
    </citation>
    <scope>NUCLEOTIDE SEQUENCE</scope>
    <source>
        <strain evidence="1">PHM038</strain>
    </source>
</reference>